<feature type="domain" description="Methyltransferase type 11" evidence="4">
    <location>
        <begin position="45"/>
        <end position="144"/>
    </location>
</feature>
<sequence length="308" mass="35009">MATFAKGTFNAARYASSRPTYPRQLYDFIFKHHERAKGARWDTAVDVGCGTGQATVELTPFRRVVGVDPSARMIEQARESVKTGLAGMDLSNQIEFVQSSAEDLGFLQDGSVDLIVAAQAAHWFKWDKFWPEAARVLRKDGTFAAWGYSEFRLSRYPSATALINAYAQGSDPKDSLGPYWERPGRTILDNHFLAVPDPTEVLPGQFSAFDRVFFTGSHYPDLPNPRPVILRKSLTWDELMGYFRTWSPLHTYHEKYPEDLERPDGDIATRFWRSLKEEVARVEGKEIPKDEDTIDIEWPLALILARKA</sequence>
<keyword evidence="3 5" id="KW-0808">Transferase</keyword>
<gene>
    <name evidence="5" type="ORF">L227DRAFT_570732</name>
</gene>
<accession>A0A5C2SNR9</accession>
<keyword evidence="2 5" id="KW-0489">Methyltransferase</keyword>
<dbReference type="CDD" id="cd02440">
    <property type="entry name" value="AdoMet_MTases"/>
    <property type="match status" value="1"/>
</dbReference>
<evidence type="ECO:0000313" key="5">
    <source>
        <dbReference type="EMBL" id="RPD65412.1"/>
    </source>
</evidence>
<protein>
    <submittedName>
        <fullName evidence="5">S-adenosyl-L-methionine-dependent methyltransferase</fullName>
    </submittedName>
</protein>
<dbReference type="PANTHER" id="PTHR44942">
    <property type="entry name" value="METHYLTRANSF_11 DOMAIN-CONTAINING PROTEIN"/>
    <property type="match status" value="1"/>
</dbReference>
<dbReference type="InterPro" id="IPR013216">
    <property type="entry name" value="Methyltransf_11"/>
</dbReference>
<comment type="similarity">
    <text evidence="1">Belongs to the methyltransferase superfamily.</text>
</comment>
<dbReference type="GO" id="GO:0008757">
    <property type="term" value="F:S-adenosylmethionine-dependent methyltransferase activity"/>
    <property type="evidence" value="ECO:0007669"/>
    <property type="project" value="InterPro"/>
</dbReference>
<evidence type="ECO:0000256" key="1">
    <source>
        <dbReference type="ARBA" id="ARBA00008361"/>
    </source>
</evidence>
<dbReference type="EMBL" id="ML122252">
    <property type="protein sequence ID" value="RPD65412.1"/>
    <property type="molecule type" value="Genomic_DNA"/>
</dbReference>
<evidence type="ECO:0000313" key="6">
    <source>
        <dbReference type="Proteomes" id="UP000313359"/>
    </source>
</evidence>
<dbReference type="InterPro" id="IPR029063">
    <property type="entry name" value="SAM-dependent_MTases_sf"/>
</dbReference>
<dbReference type="Pfam" id="PF08241">
    <property type="entry name" value="Methyltransf_11"/>
    <property type="match status" value="1"/>
</dbReference>
<organism evidence="5 6">
    <name type="scientific">Lentinus tigrinus ALCF2SS1-6</name>
    <dbReference type="NCBI Taxonomy" id="1328759"/>
    <lineage>
        <taxon>Eukaryota</taxon>
        <taxon>Fungi</taxon>
        <taxon>Dikarya</taxon>
        <taxon>Basidiomycota</taxon>
        <taxon>Agaricomycotina</taxon>
        <taxon>Agaricomycetes</taxon>
        <taxon>Polyporales</taxon>
        <taxon>Polyporaceae</taxon>
        <taxon>Lentinus</taxon>
    </lineage>
</organism>
<evidence type="ECO:0000256" key="3">
    <source>
        <dbReference type="ARBA" id="ARBA00022679"/>
    </source>
</evidence>
<dbReference type="SUPFAM" id="SSF53335">
    <property type="entry name" value="S-adenosyl-L-methionine-dependent methyltransferases"/>
    <property type="match status" value="1"/>
</dbReference>
<name>A0A5C2SNR9_9APHY</name>
<reference evidence="5" key="1">
    <citation type="journal article" date="2018" name="Genome Biol. Evol.">
        <title>Genomics and development of Lentinus tigrinus, a white-rot wood-decaying mushroom with dimorphic fruiting bodies.</title>
        <authorList>
            <person name="Wu B."/>
            <person name="Xu Z."/>
            <person name="Knudson A."/>
            <person name="Carlson A."/>
            <person name="Chen N."/>
            <person name="Kovaka S."/>
            <person name="LaButti K."/>
            <person name="Lipzen A."/>
            <person name="Pennachio C."/>
            <person name="Riley R."/>
            <person name="Schakwitz W."/>
            <person name="Umezawa K."/>
            <person name="Ohm R.A."/>
            <person name="Grigoriev I.V."/>
            <person name="Nagy L.G."/>
            <person name="Gibbons J."/>
            <person name="Hibbett D."/>
        </authorList>
    </citation>
    <scope>NUCLEOTIDE SEQUENCE [LARGE SCALE GENOMIC DNA]</scope>
    <source>
        <strain evidence="5">ALCF2SS1-6</strain>
    </source>
</reference>
<dbReference type="OrthoDB" id="10027013at2759"/>
<evidence type="ECO:0000259" key="4">
    <source>
        <dbReference type="Pfam" id="PF08241"/>
    </source>
</evidence>
<dbReference type="InterPro" id="IPR051052">
    <property type="entry name" value="Diverse_substrate_MTase"/>
</dbReference>
<dbReference type="Gene3D" id="3.40.50.150">
    <property type="entry name" value="Vaccinia Virus protein VP39"/>
    <property type="match status" value="1"/>
</dbReference>
<dbReference type="AlphaFoldDB" id="A0A5C2SNR9"/>
<dbReference type="STRING" id="1328759.A0A5C2SNR9"/>
<dbReference type="PANTHER" id="PTHR44942:SF4">
    <property type="entry name" value="METHYLTRANSFERASE TYPE 11 DOMAIN-CONTAINING PROTEIN"/>
    <property type="match status" value="1"/>
</dbReference>
<dbReference type="GO" id="GO:0032259">
    <property type="term" value="P:methylation"/>
    <property type="evidence" value="ECO:0007669"/>
    <property type="project" value="UniProtKB-KW"/>
</dbReference>
<keyword evidence="6" id="KW-1185">Reference proteome</keyword>
<proteinExistence type="inferred from homology"/>
<evidence type="ECO:0000256" key="2">
    <source>
        <dbReference type="ARBA" id="ARBA00022603"/>
    </source>
</evidence>
<dbReference type="Proteomes" id="UP000313359">
    <property type="component" value="Unassembled WGS sequence"/>
</dbReference>